<dbReference type="EMBL" id="LSMT01004338">
    <property type="protein sequence ID" value="PFX11024.1"/>
    <property type="molecule type" value="Genomic_DNA"/>
</dbReference>
<dbReference type="AlphaFoldDB" id="A0A2B4QXK0"/>
<comment type="caution">
    <text evidence="1">The sequence shown here is derived from an EMBL/GenBank/DDBJ whole genome shotgun (WGS) entry which is preliminary data.</text>
</comment>
<evidence type="ECO:0000313" key="2">
    <source>
        <dbReference type="Proteomes" id="UP000225706"/>
    </source>
</evidence>
<proteinExistence type="predicted"/>
<gene>
    <name evidence="1" type="ORF">AWC38_SpisGene25562</name>
</gene>
<keyword evidence="2" id="KW-1185">Reference proteome</keyword>
<sequence>MVVTKLSDTTAKITFTGNANNHENVSGNVDNVNNIIITFENAAFAGSPNISALATRTKNDIAIEYTFTPPEFIWTYSSVDSESFYETGAGKFTVRVNFLKIDVRNAEFITIPDDGNGRSYYEVNTTHYSVANVPAGLTVKLGKGNFENADKDMFFVILEGTATSHASGNDVNNLTITLNGSILKDSPDISSVASRTKNDIKITYDKMAIVLVDEFLFIEDRGGVAATGSIRNDPGDMERLGSSTTVPDGYEIRLFRNTAASFELTSSVNNDDAFTANTHYEVISGTVPAGLTLRLVKDGATRIRLFLDGQATSHGPSNSTSFVVRFKQAMFATGTDMNNIAGKEMR</sequence>
<reference evidence="2" key="1">
    <citation type="journal article" date="2017" name="bioRxiv">
        <title>Comparative analysis of the genomes of Stylophora pistillata and Acropora digitifera provides evidence for extensive differences between species of corals.</title>
        <authorList>
            <person name="Voolstra C.R."/>
            <person name="Li Y."/>
            <person name="Liew Y.J."/>
            <person name="Baumgarten S."/>
            <person name="Zoccola D."/>
            <person name="Flot J.-F."/>
            <person name="Tambutte S."/>
            <person name="Allemand D."/>
            <person name="Aranda M."/>
        </authorList>
    </citation>
    <scope>NUCLEOTIDE SEQUENCE [LARGE SCALE GENOMIC DNA]</scope>
</reference>
<accession>A0A2B4QXK0</accession>
<organism evidence="1 2">
    <name type="scientific">Stylophora pistillata</name>
    <name type="common">Smooth cauliflower coral</name>
    <dbReference type="NCBI Taxonomy" id="50429"/>
    <lineage>
        <taxon>Eukaryota</taxon>
        <taxon>Metazoa</taxon>
        <taxon>Cnidaria</taxon>
        <taxon>Anthozoa</taxon>
        <taxon>Hexacorallia</taxon>
        <taxon>Scleractinia</taxon>
        <taxon>Astrocoeniina</taxon>
        <taxon>Pocilloporidae</taxon>
        <taxon>Stylophora</taxon>
    </lineage>
</organism>
<feature type="non-terminal residue" evidence="1">
    <location>
        <position position="346"/>
    </location>
</feature>
<name>A0A2B4QXK0_STYPI</name>
<evidence type="ECO:0000313" key="1">
    <source>
        <dbReference type="EMBL" id="PFX11024.1"/>
    </source>
</evidence>
<protein>
    <submittedName>
        <fullName evidence="1">Uncharacterized protein</fullName>
    </submittedName>
</protein>
<dbReference type="OrthoDB" id="408320at2759"/>
<dbReference type="Proteomes" id="UP000225706">
    <property type="component" value="Unassembled WGS sequence"/>
</dbReference>